<evidence type="ECO:0000259" key="3">
    <source>
        <dbReference type="SMART" id="SM00906"/>
    </source>
</evidence>
<name>A0AAD4QQV4_9AGAM</name>
<accession>A0AAD4QQV4</accession>
<dbReference type="InterPro" id="IPR050613">
    <property type="entry name" value="Sec_Metabolite_Reg"/>
</dbReference>
<dbReference type="Pfam" id="PF04082">
    <property type="entry name" value="Fungal_trans"/>
    <property type="match status" value="1"/>
</dbReference>
<evidence type="ECO:0000256" key="1">
    <source>
        <dbReference type="ARBA" id="ARBA00004123"/>
    </source>
</evidence>
<comment type="caution">
    <text evidence="4">The sequence shown here is derived from an EMBL/GenBank/DDBJ whole genome shotgun (WGS) entry which is preliminary data.</text>
</comment>
<evidence type="ECO:0000256" key="2">
    <source>
        <dbReference type="ARBA" id="ARBA00023242"/>
    </source>
</evidence>
<sequence>MYDRTKTSFGRVQFLFRAVRQGPEASYFQHTRLSERILLVPFPEASPELIAPEIRQMVYGHLPPFEDARGACELFLNYSSYMTSSLTREELLHVLETVYHDKSADPEPAAHHLGLLFIVLALSRLLYGEDNYTVDSQDYFVLSRVALTFDSPVTTTTVTAVQTIVYMAEYLVLSDVHIDPTGCARAWMYIGMAMKLAHSIGLHLGGARFRLKQDEIKRRDRVFWHLFSSDVWASFTSGRPPSTSLSFVDCDLPDDDEEQISNDSEKTMGYQRWNYEFIKLLSQVMATAFTSRPPPYAAILDLDRKLRDFAVPAHLRLQWTGQEPSDSLLWIKRWVVLSNKEWGEQLLLNHRRGYWNLV</sequence>
<dbReference type="GO" id="GO:0008270">
    <property type="term" value="F:zinc ion binding"/>
    <property type="evidence" value="ECO:0007669"/>
    <property type="project" value="InterPro"/>
</dbReference>
<dbReference type="SMART" id="SM00906">
    <property type="entry name" value="Fungal_trans"/>
    <property type="match status" value="1"/>
</dbReference>
<dbReference type="GO" id="GO:0006351">
    <property type="term" value="P:DNA-templated transcription"/>
    <property type="evidence" value="ECO:0007669"/>
    <property type="project" value="InterPro"/>
</dbReference>
<proteinExistence type="predicted"/>
<dbReference type="PANTHER" id="PTHR31001:SF56">
    <property type="entry name" value="ZN(2)-C6 FUNGAL-TYPE DOMAIN-CONTAINING PROTEIN"/>
    <property type="match status" value="1"/>
</dbReference>
<dbReference type="AlphaFoldDB" id="A0AAD4QQV4"/>
<comment type="subcellular location">
    <subcellularLocation>
        <location evidence="1">Nucleus</location>
    </subcellularLocation>
</comment>
<dbReference type="PANTHER" id="PTHR31001">
    <property type="entry name" value="UNCHARACTERIZED TRANSCRIPTIONAL REGULATORY PROTEIN"/>
    <property type="match status" value="1"/>
</dbReference>
<protein>
    <submittedName>
        <fullName evidence="4">Fungal-specific transcription factor domain-containing protein</fullName>
    </submittedName>
</protein>
<dbReference type="EMBL" id="WTXG01000001">
    <property type="protein sequence ID" value="KAI0308383.1"/>
    <property type="molecule type" value="Genomic_DNA"/>
</dbReference>
<dbReference type="Proteomes" id="UP001203297">
    <property type="component" value="Unassembled WGS sequence"/>
</dbReference>
<reference evidence="4" key="1">
    <citation type="journal article" date="2022" name="New Phytol.">
        <title>Evolutionary transition to the ectomycorrhizal habit in the genomes of a hyperdiverse lineage of mushroom-forming fungi.</title>
        <authorList>
            <person name="Looney B."/>
            <person name="Miyauchi S."/>
            <person name="Morin E."/>
            <person name="Drula E."/>
            <person name="Courty P.E."/>
            <person name="Kohler A."/>
            <person name="Kuo A."/>
            <person name="LaButti K."/>
            <person name="Pangilinan J."/>
            <person name="Lipzen A."/>
            <person name="Riley R."/>
            <person name="Andreopoulos W."/>
            <person name="He G."/>
            <person name="Johnson J."/>
            <person name="Nolan M."/>
            <person name="Tritt A."/>
            <person name="Barry K.W."/>
            <person name="Grigoriev I.V."/>
            <person name="Nagy L.G."/>
            <person name="Hibbett D."/>
            <person name="Henrissat B."/>
            <person name="Matheny P.B."/>
            <person name="Labbe J."/>
            <person name="Martin F.M."/>
        </authorList>
    </citation>
    <scope>NUCLEOTIDE SEQUENCE</scope>
    <source>
        <strain evidence="4">BPL690</strain>
    </source>
</reference>
<dbReference type="GO" id="GO:0003677">
    <property type="term" value="F:DNA binding"/>
    <property type="evidence" value="ECO:0007669"/>
    <property type="project" value="InterPro"/>
</dbReference>
<evidence type="ECO:0000313" key="5">
    <source>
        <dbReference type="Proteomes" id="UP001203297"/>
    </source>
</evidence>
<organism evidence="4 5">
    <name type="scientific">Multifurca ochricompacta</name>
    <dbReference type="NCBI Taxonomy" id="376703"/>
    <lineage>
        <taxon>Eukaryota</taxon>
        <taxon>Fungi</taxon>
        <taxon>Dikarya</taxon>
        <taxon>Basidiomycota</taxon>
        <taxon>Agaricomycotina</taxon>
        <taxon>Agaricomycetes</taxon>
        <taxon>Russulales</taxon>
        <taxon>Russulaceae</taxon>
        <taxon>Multifurca</taxon>
    </lineage>
</organism>
<gene>
    <name evidence="4" type="ORF">B0F90DRAFT_166957</name>
</gene>
<keyword evidence="5" id="KW-1185">Reference proteome</keyword>
<keyword evidence="2" id="KW-0539">Nucleus</keyword>
<evidence type="ECO:0000313" key="4">
    <source>
        <dbReference type="EMBL" id="KAI0308383.1"/>
    </source>
</evidence>
<feature type="domain" description="Xylanolytic transcriptional activator regulatory" evidence="3">
    <location>
        <begin position="186"/>
        <end position="259"/>
    </location>
</feature>
<dbReference type="CDD" id="cd12148">
    <property type="entry name" value="fungal_TF_MHR"/>
    <property type="match status" value="1"/>
</dbReference>
<dbReference type="InterPro" id="IPR007219">
    <property type="entry name" value="XnlR_reg_dom"/>
</dbReference>
<dbReference type="GO" id="GO:0005634">
    <property type="term" value="C:nucleus"/>
    <property type="evidence" value="ECO:0007669"/>
    <property type="project" value="UniProtKB-SubCell"/>
</dbReference>